<sequence>MGAALSYYFEKRSKLSEVEHSCYRAYATYGAQCVPVKGTGSTDRSAVYRMSNKSEADFARLCEEWYGGDSCLSVIEALCKERGTRTCLAYRTLKEIERKESVSADGRKRVLETYVFEPELQTISYAAFWRGVIDLGRGLREIGLEKGDTVAIYEETRWEWVTTLYSCWTQGLVVATVYANLGEEALQYALEETQCKAIVCNGTKARDLLCMLKVAEARKGTKVIYLGDPPLLEASEEYQVLAWSDVMQCGRRSNASYHIPKGAESKDELALIMYTSGTTGNPKGVMHTHGSLYCGCMTINHRINDLLGEMKAQEWYCSYLPLAHIMELTVTSVLLIRGVIIGYGSPRTLLDTFAKPCGDLSVYRPYLFVAVPRVFDSMKKAVEEKLPPPGSVRRRIFDKAYKSRLKALQKGCDTPFYNKKVFAAPRKVMGGRVHAMLSGGGPLSASTQEFINVVFGMVIQGWGMTETVACGCIQRVGNLEYESVGQMLLTEELQLVDTENFKHTDLPEPRGEICLRGPFIFKGYYKQPAQTKEALDDEGWFHTGDVGAMSANGTLRIVGRVKALAKNANGEYLALEMLESIYGTNELVVPNGVCVLVDPRRSYIALIALTTEKLVTAFMKKNRITGGQFPGVLEDAEFLKKALLSLQKTARDAKRRPFEVVQSIQLLNEEWTPENGVLTAAMKLKRRVVSERYAGCIQKLFEKD</sequence>
<protein>
    <recommendedName>
        <fullName evidence="1">AMP-dependent synthetase/ligase domain-containing protein</fullName>
    </recommendedName>
</protein>
<dbReference type="AlphaFoldDB" id="A0A836KYK2"/>
<dbReference type="GO" id="GO:0004467">
    <property type="term" value="F:long-chain fatty acid-CoA ligase activity"/>
    <property type="evidence" value="ECO:0007669"/>
    <property type="project" value="TreeGrafter"/>
</dbReference>
<dbReference type="OrthoDB" id="1700726at2759"/>
<dbReference type="GO" id="GO:0005783">
    <property type="term" value="C:endoplasmic reticulum"/>
    <property type="evidence" value="ECO:0007669"/>
    <property type="project" value="TreeGrafter"/>
</dbReference>
<dbReference type="EMBL" id="JAFEUZ010000003">
    <property type="protein sequence ID" value="KAG5487700.1"/>
    <property type="molecule type" value="Genomic_DNA"/>
</dbReference>
<dbReference type="InterPro" id="IPR000873">
    <property type="entry name" value="AMP-dep_synth/lig_dom"/>
</dbReference>
<dbReference type="InterPro" id="IPR042099">
    <property type="entry name" value="ANL_N_sf"/>
</dbReference>
<dbReference type="CDD" id="cd17639">
    <property type="entry name" value="LC_FACS_euk1"/>
    <property type="match status" value="1"/>
</dbReference>
<evidence type="ECO:0000313" key="2">
    <source>
        <dbReference type="EMBL" id="KAG5487700.1"/>
    </source>
</evidence>
<dbReference type="GO" id="GO:0016020">
    <property type="term" value="C:membrane"/>
    <property type="evidence" value="ECO:0007669"/>
    <property type="project" value="TreeGrafter"/>
</dbReference>
<dbReference type="Gene3D" id="3.40.50.12780">
    <property type="entry name" value="N-terminal domain of ligase-like"/>
    <property type="match status" value="1"/>
</dbReference>
<dbReference type="PANTHER" id="PTHR43272:SF105">
    <property type="entry name" value="ACYL COA SYNTHETASE, PUTATIVE-RELATED"/>
    <property type="match status" value="1"/>
</dbReference>
<dbReference type="PANTHER" id="PTHR43272">
    <property type="entry name" value="LONG-CHAIN-FATTY-ACID--COA LIGASE"/>
    <property type="match status" value="1"/>
</dbReference>
<dbReference type="SUPFAM" id="SSF56801">
    <property type="entry name" value="Acetyl-CoA synthetase-like"/>
    <property type="match status" value="1"/>
</dbReference>
<dbReference type="PROSITE" id="PS00455">
    <property type="entry name" value="AMP_BINDING"/>
    <property type="match status" value="1"/>
</dbReference>
<dbReference type="GeneID" id="92517918"/>
<dbReference type="RefSeq" id="XP_067181511.1">
    <property type="nucleotide sequence ID" value="XM_067325406.1"/>
</dbReference>
<dbReference type="InterPro" id="IPR020845">
    <property type="entry name" value="AMP-binding_CS"/>
</dbReference>
<proteinExistence type="predicted"/>
<reference evidence="2 3" key="1">
    <citation type="submission" date="2021-03" db="EMBL/GenBank/DDBJ databases">
        <title>Leishmania (Mundinia) martiniquensis Genome sequencing and assembly.</title>
        <authorList>
            <person name="Almutairi H."/>
            <person name="Gatherer D."/>
        </authorList>
    </citation>
    <scope>NUCLEOTIDE SEQUENCE [LARGE SCALE GENOMIC DNA]</scope>
    <source>
        <strain evidence="2">LSCM1</strain>
    </source>
</reference>
<dbReference type="KEGG" id="lmat:92517918"/>
<accession>A0A836KYK2</accession>
<dbReference type="Pfam" id="PF00501">
    <property type="entry name" value="AMP-binding"/>
    <property type="match status" value="1"/>
</dbReference>
<gene>
    <name evidence="2" type="ORF">LSCM1_08063</name>
</gene>
<evidence type="ECO:0000259" key="1">
    <source>
        <dbReference type="Pfam" id="PF00501"/>
    </source>
</evidence>
<evidence type="ECO:0000313" key="3">
    <source>
        <dbReference type="Proteomes" id="UP000673552"/>
    </source>
</evidence>
<organism evidence="2 3">
    <name type="scientific">Leishmania martiniquensis</name>
    <dbReference type="NCBI Taxonomy" id="1580590"/>
    <lineage>
        <taxon>Eukaryota</taxon>
        <taxon>Discoba</taxon>
        <taxon>Euglenozoa</taxon>
        <taxon>Kinetoplastea</taxon>
        <taxon>Metakinetoplastina</taxon>
        <taxon>Trypanosomatida</taxon>
        <taxon>Trypanosomatidae</taxon>
        <taxon>Leishmaniinae</taxon>
        <taxon>Leishmania</taxon>
    </lineage>
</organism>
<dbReference type="Proteomes" id="UP000673552">
    <property type="component" value="Chromosome 3"/>
</dbReference>
<name>A0A836KYK2_9TRYP</name>
<comment type="caution">
    <text evidence="2">The sequence shown here is derived from an EMBL/GenBank/DDBJ whole genome shotgun (WGS) entry which is preliminary data.</text>
</comment>
<keyword evidence="3" id="KW-1185">Reference proteome</keyword>
<feature type="domain" description="AMP-dependent synthetase/ligase" evidence="1">
    <location>
        <begin position="115"/>
        <end position="525"/>
    </location>
</feature>